<sequence length="702" mass="78874">MDDLLEEKKLDKAMPWVGAYIAAASAVCTLAMAADAFNGFRRKKLWFPCTYFSLNPTSLTLLGVAMKLTLDLTAVMKNVKIAKLTTLVFLSTSMANFTSSLGSIDGKHVLSNVVALAILVTTVLVDVTIRLIMLNRINFYIPPMILVFLTLATLVSLAAAAPAMKQSLEAAYREKYRATLNEDRERLLLRKGLGIDERKRFMMKYWVMVATSNPEFVMARSVVCTMSALLCLISLITLPIAYVFVWRRNEGPSVYEGSVEWILYTQTVGVVVATIAPVSRWLVVVSFKLATTDLNHLRDKMKVERYWFQTLVDVRERFTGLKILGRGKFLHDAKWYGVTFFIGIQISIILLSKLFVLVSSFLMAPLFYCWKHFFSNESGSDKELNLSSYAVLLPGEAELPATAVKNICSEVENMIQKGRTKQPKRLTSFISKSICFKGLGLFDSTQIPSLHSQEPPNCWSLPVVTLASIALAIPHTPEKKREDLLHSVREGISLTKLVEKTLPKNDRDLNNIREAADMCWVGVLLYMKWLDVDIKKMSLECKNSREMLGELTGKAEMTVVEFLTTSSSKDPQDWPARVIAANSMYRISQSVLLLVDEDDEGVFERVCVMTADVMAACLTNLGNVMNVMCRGSEIEKREKSVGRAFKLLGKTEEIVDAVQRLEWPAMDHERAAKIEEWQAWFRQSGNVAVGIAEQRLAIQVDI</sequence>
<keyword evidence="3" id="KW-1185">Reference proteome</keyword>
<keyword evidence="1" id="KW-0812">Transmembrane</keyword>
<feature type="transmembrane region" description="Helical" evidence="1">
    <location>
        <begin position="139"/>
        <end position="163"/>
    </location>
</feature>
<keyword evidence="1" id="KW-0472">Membrane</keyword>
<dbReference type="EMBL" id="JBEAFC010000002">
    <property type="protein sequence ID" value="KAL1568214.1"/>
    <property type="molecule type" value="Genomic_DNA"/>
</dbReference>
<name>A0ABD1IKF1_SALDI</name>
<reference evidence="2 3" key="1">
    <citation type="submission" date="2024-06" db="EMBL/GenBank/DDBJ databases">
        <title>A chromosome level genome sequence of Diviner's sage (Salvia divinorum).</title>
        <authorList>
            <person name="Ford S.A."/>
            <person name="Ro D.-K."/>
            <person name="Ness R.W."/>
            <person name="Phillips M.A."/>
        </authorList>
    </citation>
    <scope>NUCLEOTIDE SEQUENCE [LARGE SCALE GENOMIC DNA]</scope>
    <source>
        <strain evidence="2">SAF-2024a</strain>
        <tissue evidence="2">Leaf</tissue>
    </source>
</reference>
<keyword evidence="1" id="KW-1133">Transmembrane helix</keyword>
<dbReference type="PANTHER" id="PTHR35307">
    <property type="entry name" value="PROTEIN, PUTATIVE-RELATED"/>
    <property type="match status" value="1"/>
</dbReference>
<evidence type="ECO:0000313" key="3">
    <source>
        <dbReference type="Proteomes" id="UP001567538"/>
    </source>
</evidence>
<dbReference type="Proteomes" id="UP001567538">
    <property type="component" value="Unassembled WGS sequence"/>
</dbReference>
<organism evidence="2 3">
    <name type="scientific">Salvia divinorum</name>
    <name type="common">Maria pastora</name>
    <name type="synonym">Diviner's sage</name>
    <dbReference type="NCBI Taxonomy" id="28513"/>
    <lineage>
        <taxon>Eukaryota</taxon>
        <taxon>Viridiplantae</taxon>
        <taxon>Streptophyta</taxon>
        <taxon>Embryophyta</taxon>
        <taxon>Tracheophyta</taxon>
        <taxon>Spermatophyta</taxon>
        <taxon>Magnoliopsida</taxon>
        <taxon>eudicotyledons</taxon>
        <taxon>Gunneridae</taxon>
        <taxon>Pentapetalae</taxon>
        <taxon>asterids</taxon>
        <taxon>lamiids</taxon>
        <taxon>Lamiales</taxon>
        <taxon>Lamiaceae</taxon>
        <taxon>Nepetoideae</taxon>
        <taxon>Mentheae</taxon>
        <taxon>Salviinae</taxon>
        <taxon>Salvia</taxon>
        <taxon>Salvia subgen. Calosphace</taxon>
    </lineage>
</organism>
<proteinExistence type="predicted"/>
<comment type="caution">
    <text evidence="2">The sequence shown here is derived from an EMBL/GenBank/DDBJ whole genome shotgun (WGS) entry which is preliminary data.</text>
</comment>
<feature type="transmembrane region" description="Helical" evidence="1">
    <location>
        <begin position="45"/>
        <end position="66"/>
    </location>
</feature>
<accession>A0ABD1IKF1</accession>
<feature type="transmembrane region" description="Helical" evidence="1">
    <location>
        <begin position="335"/>
        <end position="368"/>
    </location>
</feature>
<feature type="transmembrane region" description="Helical" evidence="1">
    <location>
        <begin position="109"/>
        <end position="133"/>
    </location>
</feature>
<feature type="transmembrane region" description="Helical" evidence="1">
    <location>
        <begin position="261"/>
        <end position="283"/>
    </location>
</feature>
<dbReference type="PANTHER" id="PTHR35307:SF3">
    <property type="entry name" value="DUF4220 DOMAIN-CONTAINING PROTEIN"/>
    <property type="match status" value="1"/>
</dbReference>
<feature type="transmembrane region" description="Helical" evidence="1">
    <location>
        <begin position="13"/>
        <end position="33"/>
    </location>
</feature>
<protein>
    <submittedName>
        <fullName evidence="2">Uncharacterized protein</fullName>
    </submittedName>
</protein>
<dbReference type="AlphaFoldDB" id="A0ABD1IKF1"/>
<feature type="transmembrane region" description="Helical" evidence="1">
    <location>
        <begin position="78"/>
        <end position="97"/>
    </location>
</feature>
<gene>
    <name evidence="2" type="ORF">AAHA92_03610</name>
</gene>
<evidence type="ECO:0000256" key="1">
    <source>
        <dbReference type="SAM" id="Phobius"/>
    </source>
</evidence>
<evidence type="ECO:0000313" key="2">
    <source>
        <dbReference type="EMBL" id="KAL1568214.1"/>
    </source>
</evidence>
<feature type="transmembrane region" description="Helical" evidence="1">
    <location>
        <begin position="222"/>
        <end position="246"/>
    </location>
</feature>